<keyword evidence="4" id="KW-0507">mRNA processing</keyword>
<dbReference type="GO" id="GO:0008047">
    <property type="term" value="F:enzyme activator activity"/>
    <property type="evidence" value="ECO:0007669"/>
    <property type="project" value="InterPro"/>
</dbReference>
<sequence length="409" mass="44227">MQHNSLHGSGLAHLLQIPEANTLNLTVLRRIDPTISQVLACANHVALYNFDRPQHRWVRKDVEGSFFLIQRTSQPFHQIIILNKKSTDNYVEDIVSDLSFELTLPYIMYRNTADEVVGVWFYEEGEARKVAALLQQISAQKKALGHTARSSSLAQQMDAQPTSPSTGPVRVGITSMADRDLQHTTDGDLWRDSVQHHHLATTTSEPGNGNAQDGSKAMSEPNALEKLFAKLKVPDSSQAPVAQSMPLLPVLVASTADCVDMGVVTSGQAYAPTMAVTKSPQDGISMSPAGPPPQPPRPTLLTPKFLAAAKAQPRSPAASHSQAYKLETESGDAQASDSMPKLQTAHKDEDSLTRFFMRGSTPAATPMPAAHPDAGAKRERLRKAITALAESDAFMDIIAEELSSAGLLV</sequence>
<dbReference type="PANTHER" id="PTHR16290:SF0">
    <property type="entry name" value="DECAPPING PROTEIN 1, ISOFORM A"/>
    <property type="match status" value="1"/>
</dbReference>
<dbReference type="GO" id="GO:0003729">
    <property type="term" value="F:mRNA binding"/>
    <property type="evidence" value="ECO:0007669"/>
    <property type="project" value="TreeGrafter"/>
</dbReference>
<evidence type="ECO:0000256" key="3">
    <source>
        <dbReference type="ARBA" id="ARBA00022490"/>
    </source>
</evidence>
<dbReference type="CDD" id="cd13182">
    <property type="entry name" value="EVH1-like_Dcp1"/>
    <property type="match status" value="1"/>
</dbReference>
<dbReference type="GO" id="GO:0000932">
    <property type="term" value="C:P-body"/>
    <property type="evidence" value="ECO:0007669"/>
    <property type="project" value="TreeGrafter"/>
</dbReference>
<dbReference type="AlphaFoldDB" id="A0AAV1IAB4"/>
<comment type="caution">
    <text evidence="6">The sequence shown here is derived from an EMBL/GenBank/DDBJ whole genome shotgun (WGS) entry which is preliminary data.</text>
</comment>
<feature type="region of interest" description="Disordered" evidence="5">
    <location>
        <begin position="280"/>
        <end position="299"/>
    </location>
</feature>
<dbReference type="GO" id="GO:0000290">
    <property type="term" value="P:deadenylation-dependent decapping of nuclear-transcribed mRNA"/>
    <property type="evidence" value="ECO:0007669"/>
    <property type="project" value="InterPro"/>
</dbReference>
<feature type="compositionally biased region" description="Polar residues" evidence="5">
    <location>
        <begin position="148"/>
        <end position="166"/>
    </location>
</feature>
<feature type="region of interest" description="Disordered" evidence="5">
    <location>
        <begin position="310"/>
        <end position="347"/>
    </location>
</feature>
<comment type="subcellular location">
    <subcellularLocation>
        <location evidence="1">Cytoplasm</location>
    </subcellularLocation>
</comment>
<dbReference type="PANTHER" id="PTHR16290">
    <property type="entry name" value="TRANSCRIPTION FACTOR SMIF DECAPPING ENZYME DCP1"/>
    <property type="match status" value="1"/>
</dbReference>
<protein>
    <recommendedName>
        <fullName evidence="8">mRNA-decapping enzyme-like protein</fullName>
    </recommendedName>
</protein>
<keyword evidence="7" id="KW-1185">Reference proteome</keyword>
<accession>A0AAV1IAB4</accession>
<dbReference type="GO" id="GO:0006397">
    <property type="term" value="P:mRNA processing"/>
    <property type="evidence" value="ECO:0007669"/>
    <property type="project" value="UniProtKB-KW"/>
</dbReference>
<comment type="similarity">
    <text evidence="2">Belongs to the DCP1 family.</text>
</comment>
<dbReference type="Proteomes" id="UP001314263">
    <property type="component" value="Unassembled WGS sequence"/>
</dbReference>
<evidence type="ECO:0000256" key="5">
    <source>
        <dbReference type="SAM" id="MobiDB-lite"/>
    </source>
</evidence>
<evidence type="ECO:0008006" key="8">
    <source>
        <dbReference type="Google" id="ProtNLM"/>
    </source>
</evidence>
<gene>
    <name evidence="6" type="ORF">CVIRNUC_007217</name>
</gene>
<dbReference type="InterPro" id="IPR011993">
    <property type="entry name" value="PH-like_dom_sf"/>
</dbReference>
<evidence type="ECO:0000313" key="6">
    <source>
        <dbReference type="EMBL" id="CAK0784014.1"/>
    </source>
</evidence>
<dbReference type="Gene3D" id="2.30.29.30">
    <property type="entry name" value="Pleckstrin-homology domain (PH domain)/Phosphotyrosine-binding domain (PTB)"/>
    <property type="match status" value="1"/>
</dbReference>
<dbReference type="InterPro" id="IPR010334">
    <property type="entry name" value="Dcp1"/>
</dbReference>
<dbReference type="SUPFAM" id="SSF50729">
    <property type="entry name" value="PH domain-like"/>
    <property type="match status" value="1"/>
</dbReference>
<feature type="compositionally biased region" description="Pro residues" evidence="5">
    <location>
        <begin position="289"/>
        <end position="298"/>
    </location>
</feature>
<reference evidence="6 7" key="1">
    <citation type="submission" date="2023-10" db="EMBL/GenBank/DDBJ databases">
        <authorList>
            <person name="Maclean D."/>
            <person name="Macfadyen A."/>
        </authorList>
    </citation>
    <scope>NUCLEOTIDE SEQUENCE [LARGE SCALE GENOMIC DNA]</scope>
</reference>
<proteinExistence type="inferred from homology"/>
<evidence type="ECO:0000256" key="4">
    <source>
        <dbReference type="ARBA" id="ARBA00022664"/>
    </source>
</evidence>
<feature type="region of interest" description="Disordered" evidence="5">
    <location>
        <begin position="148"/>
        <end position="168"/>
    </location>
</feature>
<feature type="compositionally biased region" description="Low complexity" evidence="5">
    <location>
        <begin position="310"/>
        <end position="319"/>
    </location>
</feature>
<dbReference type="EMBL" id="CAUYUE010000009">
    <property type="protein sequence ID" value="CAK0784014.1"/>
    <property type="molecule type" value="Genomic_DNA"/>
</dbReference>
<evidence type="ECO:0000256" key="2">
    <source>
        <dbReference type="ARBA" id="ARBA00008778"/>
    </source>
</evidence>
<dbReference type="GO" id="GO:0031087">
    <property type="term" value="P:deadenylation-independent decapping of nuclear-transcribed mRNA"/>
    <property type="evidence" value="ECO:0007669"/>
    <property type="project" value="TreeGrafter"/>
</dbReference>
<keyword evidence="3" id="KW-0963">Cytoplasm</keyword>
<evidence type="ECO:0000313" key="7">
    <source>
        <dbReference type="Proteomes" id="UP001314263"/>
    </source>
</evidence>
<name>A0AAV1IAB4_9CHLO</name>
<organism evidence="6 7">
    <name type="scientific">Coccomyxa viridis</name>
    <dbReference type="NCBI Taxonomy" id="1274662"/>
    <lineage>
        <taxon>Eukaryota</taxon>
        <taxon>Viridiplantae</taxon>
        <taxon>Chlorophyta</taxon>
        <taxon>core chlorophytes</taxon>
        <taxon>Trebouxiophyceae</taxon>
        <taxon>Trebouxiophyceae incertae sedis</taxon>
        <taxon>Coccomyxaceae</taxon>
        <taxon>Coccomyxa</taxon>
    </lineage>
</organism>
<dbReference type="Pfam" id="PF06058">
    <property type="entry name" value="DCP1"/>
    <property type="match status" value="1"/>
</dbReference>
<evidence type="ECO:0000256" key="1">
    <source>
        <dbReference type="ARBA" id="ARBA00004496"/>
    </source>
</evidence>